<evidence type="ECO:0000256" key="6">
    <source>
        <dbReference type="NCBIfam" id="TIGR00152"/>
    </source>
</evidence>
<sequence>MQSPRPILVGITGGIGAGKSTAAKIFQTLGIPVYYADDRAKWLMANSEELVRQIRAQFGKESYFEDGRLNREFLADKVFSDQEQTKLINGLVHPAVKRDFEAWAAVQDTPYVLKEAALLFETGAYKDLDQVINVFAPVDLRISRVLARDSHRSKGQVEAIMERQMSDSQKNKLADFTLSNKENQLLIPQVLEIHKALSKKD</sequence>
<keyword evidence="5 7" id="KW-0418">Kinase</keyword>
<dbReference type="EC" id="2.7.1.24" evidence="5 6"/>
<keyword evidence="8" id="KW-1185">Reference proteome</keyword>
<comment type="function">
    <text evidence="5">Catalyzes the phosphorylation of the 3'-hydroxyl group of dephosphocoenzyme A to form coenzyme A.</text>
</comment>
<dbReference type="SUPFAM" id="SSF52540">
    <property type="entry name" value="P-loop containing nucleoside triphosphate hydrolases"/>
    <property type="match status" value="1"/>
</dbReference>
<dbReference type="GO" id="GO:0005737">
    <property type="term" value="C:cytoplasm"/>
    <property type="evidence" value="ECO:0007669"/>
    <property type="project" value="UniProtKB-SubCell"/>
</dbReference>
<gene>
    <name evidence="5" type="primary">coaE</name>
    <name evidence="7" type="ORF">FKX85_08540</name>
</gene>
<evidence type="ECO:0000256" key="4">
    <source>
        <dbReference type="ARBA" id="ARBA00022993"/>
    </source>
</evidence>
<dbReference type="Gene3D" id="3.40.50.300">
    <property type="entry name" value="P-loop containing nucleotide triphosphate hydrolases"/>
    <property type="match status" value="1"/>
</dbReference>
<comment type="similarity">
    <text evidence="1 5">Belongs to the CoaE family.</text>
</comment>
<evidence type="ECO:0000256" key="5">
    <source>
        <dbReference type="HAMAP-Rule" id="MF_00376"/>
    </source>
</evidence>
<dbReference type="PANTHER" id="PTHR10695">
    <property type="entry name" value="DEPHOSPHO-COA KINASE-RELATED"/>
    <property type="match status" value="1"/>
</dbReference>
<organism evidence="7 8">
    <name type="scientific">Echinicola soli</name>
    <dbReference type="NCBI Taxonomy" id="2591634"/>
    <lineage>
        <taxon>Bacteria</taxon>
        <taxon>Pseudomonadati</taxon>
        <taxon>Bacteroidota</taxon>
        <taxon>Cytophagia</taxon>
        <taxon>Cytophagales</taxon>
        <taxon>Cyclobacteriaceae</taxon>
        <taxon>Echinicola</taxon>
    </lineage>
</organism>
<dbReference type="RefSeq" id="WP_141614334.1">
    <property type="nucleotide sequence ID" value="NZ_CP041253.1"/>
</dbReference>
<reference evidence="7 8" key="1">
    <citation type="submission" date="2019-06" db="EMBL/GenBank/DDBJ databases">
        <title>Echinicola alkalisoli sp. nov. isolated from saline soil.</title>
        <authorList>
            <person name="Sun J.-Q."/>
            <person name="Xu L."/>
        </authorList>
    </citation>
    <scope>NUCLEOTIDE SEQUENCE [LARGE SCALE GENOMIC DNA]</scope>
    <source>
        <strain evidence="7 8">LN3S3</strain>
    </source>
</reference>
<evidence type="ECO:0000313" key="8">
    <source>
        <dbReference type="Proteomes" id="UP000316614"/>
    </source>
</evidence>
<keyword evidence="5 7" id="KW-0808">Transferase</keyword>
<evidence type="ECO:0000313" key="7">
    <source>
        <dbReference type="EMBL" id="QDH79084.1"/>
    </source>
</evidence>
<dbReference type="GO" id="GO:0005524">
    <property type="term" value="F:ATP binding"/>
    <property type="evidence" value="ECO:0007669"/>
    <property type="project" value="UniProtKB-UniRule"/>
</dbReference>
<dbReference type="OrthoDB" id="9812943at2"/>
<feature type="binding site" evidence="5">
    <location>
        <begin position="16"/>
        <end position="21"/>
    </location>
    <ligand>
        <name>ATP</name>
        <dbReference type="ChEBI" id="CHEBI:30616"/>
    </ligand>
</feature>
<dbReference type="AlphaFoldDB" id="A0A514CHE1"/>
<comment type="subcellular location">
    <subcellularLocation>
        <location evidence="5">Cytoplasm</location>
    </subcellularLocation>
</comment>
<protein>
    <recommendedName>
        <fullName evidence="5 6">Dephospho-CoA kinase</fullName>
        <ecNumber evidence="5 6">2.7.1.24</ecNumber>
    </recommendedName>
    <alternativeName>
        <fullName evidence="5">Dephosphocoenzyme A kinase</fullName>
    </alternativeName>
</protein>
<dbReference type="Pfam" id="PF01121">
    <property type="entry name" value="CoaE"/>
    <property type="match status" value="1"/>
</dbReference>
<dbReference type="GO" id="GO:0015937">
    <property type="term" value="P:coenzyme A biosynthetic process"/>
    <property type="evidence" value="ECO:0007669"/>
    <property type="project" value="UniProtKB-UniRule"/>
</dbReference>
<dbReference type="CDD" id="cd02022">
    <property type="entry name" value="DPCK"/>
    <property type="match status" value="1"/>
</dbReference>
<proteinExistence type="inferred from homology"/>
<evidence type="ECO:0000256" key="2">
    <source>
        <dbReference type="ARBA" id="ARBA00022741"/>
    </source>
</evidence>
<dbReference type="EMBL" id="CP041253">
    <property type="protein sequence ID" value="QDH79084.1"/>
    <property type="molecule type" value="Genomic_DNA"/>
</dbReference>
<evidence type="ECO:0000256" key="3">
    <source>
        <dbReference type="ARBA" id="ARBA00022840"/>
    </source>
</evidence>
<comment type="pathway">
    <text evidence="5">Cofactor biosynthesis; coenzyme A biosynthesis; CoA from (R)-pantothenate: step 5/5.</text>
</comment>
<keyword evidence="3 5" id="KW-0067">ATP-binding</keyword>
<evidence type="ECO:0000256" key="1">
    <source>
        <dbReference type="ARBA" id="ARBA00009018"/>
    </source>
</evidence>
<dbReference type="PROSITE" id="PS51219">
    <property type="entry name" value="DPCK"/>
    <property type="match status" value="1"/>
</dbReference>
<keyword evidence="4 5" id="KW-0173">Coenzyme A biosynthesis</keyword>
<dbReference type="GO" id="GO:0004140">
    <property type="term" value="F:dephospho-CoA kinase activity"/>
    <property type="evidence" value="ECO:0007669"/>
    <property type="project" value="UniProtKB-UniRule"/>
</dbReference>
<keyword evidence="2 5" id="KW-0547">Nucleotide-binding</keyword>
<dbReference type="InterPro" id="IPR001977">
    <property type="entry name" value="Depp_CoAkinase"/>
</dbReference>
<comment type="catalytic activity">
    <reaction evidence="5">
        <text>3'-dephospho-CoA + ATP = ADP + CoA + H(+)</text>
        <dbReference type="Rhea" id="RHEA:18245"/>
        <dbReference type="ChEBI" id="CHEBI:15378"/>
        <dbReference type="ChEBI" id="CHEBI:30616"/>
        <dbReference type="ChEBI" id="CHEBI:57287"/>
        <dbReference type="ChEBI" id="CHEBI:57328"/>
        <dbReference type="ChEBI" id="CHEBI:456216"/>
        <dbReference type="EC" id="2.7.1.24"/>
    </reaction>
</comment>
<dbReference type="InterPro" id="IPR027417">
    <property type="entry name" value="P-loop_NTPase"/>
</dbReference>
<keyword evidence="5" id="KW-0963">Cytoplasm</keyword>
<dbReference type="KEGG" id="echi:FKX85_08540"/>
<name>A0A514CHE1_9BACT</name>
<dbReference type="UniPathway" id="UPA00241">
    <property type="reaction ID" value="UER00356"/>
</dbReference>
<dbReference type="NCBIfam" id="TIGR00152">
    <property type="entry name" value="dephospho-CoA kinase"/>
    <property type="match status" value="1"/>
</dbReference>
<dbReference type="Proteomes" id="UP000316614">
    <property type="component" value="Chromosome"/>
</dbReference>
<accession>A0A514CHE1</accession>
<dbReference type="HAMAP" id="MF_00376">
    <property type="entry name" value="Dephospho_CoA_kinase"/>
    <property type="match status" value="1"/>
</dbReference>
<dbReference type="PANTHER" id="PTHR10695:SF46">
    <property type="entry name" value="BIFUNCTIONAL COENZYME A SYNTHASE-RELATED"/>
    <property type="match status" value="1"/>
</dbReference>